<dbReference type="EMBL" id="UYRV01008235">
    <property type="protein sequence ID" value="VDK55346.1"/>
    <property type="molecule type" value="Genomic_DNA"/>
</dbReference>
<dbReference type="FunFam" id="2.60.40.10:FF:000344">
    <property type="entry name" value="Muscle M-line assembly protein unc-89"/>
    <property type="match status" value="1"/>
</dbReference>
<dbReference type="PROSITE" id="PS50835">
    <property type="entry name" value="IG_LIKE"/>
    <property type="match status" value="1"/>
</dbReference>
<dbReference type="SMART" id="SM00409">
    <property type="entry name" value="IG"/>
    <property type="match status" value="2"/>
</dbReference>
<dbReference type="InterPro" id="IPR036179">
    <property type="entry name" value="Ig-like_dom_sf"/>
</dbReference>
<evidence type="ECO:0000313" key="5">
    <source>
        <dbReference type="Proteomes" id="UP000271889"/>
    </source>
</evidence>
<reference evidence="4 5" key="1">
    <citation type="submission" date="2018-11" db="EMBL/GenBank/DDBJ databases">
        <authorList>
            <consortium name="Pathogen Informatics"/>
        </authorList>
    </citation>
    <scope>NUCLEOTIDE SEQUENCE [LARGE SCALE GENOMIC DNA]</scope>
</reference>
<dbReference type="Pfam" id="PF07679">
    <property type="entry name" value="I-set"/>
    <property type="match status" value="2"/>
</dbReference>
<evidence type="ECO:0000313" key="4">
    <source>
        <dbReference type="EMBL" id="VDK55346.1"/>
    </source>
</evidence>
<dbReference type="Proteomes" id="UP000271889">
    <property type="component" value="Unassembled WGS sequence"/>
</dbReference>
<dbReference type="GO" id="GO:0098632">
    <property type="term" value="F:cell-cell adhesion mediator activity"/>
    <property type="evidence" value="ECO:0007669"/>
    <property type="project" value="TreeGrafter"/>
</dbReference>
<dbReference type="Gene3D" id="2.60.40.10">
    <property type="entry name" value="Immunoglobulins"/>
    <property type="match status" value="2"/>
</dbReference>
<dbReference type="InterPro" id="IPR013098">
    <property type="entry name" value="Ig_I-set"/>
</dbReference>
<dbReference type="InterPro" id="IPR003599">
    <property type="entry name" value="Ig_sub"/>
</dbReference>
<accession>A0A3P6QXH3</accession>
<dbReference type="AlphaFoldDB" id="A0A3P6QXH3"/>
<keyword evidence="5" id="KW-1185">Reference proteome</keyword>
<dbReference type="SUPFAM" id="SSF48726">
    <property type="entry name" value="Immunoglobulin"/>
    <property type="match status" value="2"/>
</dbReference>
<dbReference type="GO" id="GO:0007156">
    <property type="term" value="P:homophilic cell adhesion via plasma membrane adhesion molecules"/>
    <property type="evidence" value="ECO:0007669"/>
    <property type="project" value="TreeGrafter"/>
</dbReference>
<evidence type="ECO:0000256" key="2">
    <source>
        <dbReference type="ARBA" id="ARBA00023319"/>
    </source>
</evidence>
<dbReference type="InterPro" id="IPR013783">
    <property type="entry name" value="Ig-like_fold"/>
</dbReference>
<dbReference type="GO" id="GO:0070593">
    <property type="term" value="P:dendrite self-avoidance"/>
    <property type="evidence" value="ECO:0007669"/>
    <property type="project" value="TreeGrafter"/>
</dbReference>
<keyword evidence="2" id="KW-0393">Immunoglobulin domain</keyword>
<dbReference type="PANTHER" id="PTHR10075">
    <property type="entry name" value="BASIGIN RELATED"/>
    <property type="match status" value="1"/>
</dbReference>
<sequence>MDLFFSFFSQNFSFQKKSLPCRAENVVGRFETKARLTVIPQEKPKKAPRFSELLSDKTEVEGNTVVFEVGVRSVVARVEAEPKPDIKWFLKGVELSASEHVEIREFDGSVKLELRGIKLDEAGEVKCVATNSEGSAETSSKLIVNRKPFPPTFDKQPQSVTVERGSEARFEAHAESSPAPTYQWSIDGRKVRESTEGARVEMIDGNSVLFVNTSVHPVTSTISVIAENSLGADETGARLIVEEKKVGVVSPHHFHTFSFLTILSVMSLRQLQRI</sequence>
<evidence type="ECO:0000259" key="3">
    <source>
        <dbReference type="PROSITE" id="PS50835"/>
    </source>
</evidence>
<name>A0A3P6QXH3_CYLGO</name>
<gene>
    <name evidence="4" type="ORF">CGOC_LOCUS3290</name>
</gene>
<dbReference type="OrthoDB" id="5872994at2759"/>
<dbReference type="InterPro" id="IPR007110">
    <property type="entry name" value="Ig-like_dom"/>
</dbReference>
<dbReference type="PANTHER" id="PTHR10075:SF14">
    <property type="entry name" value="CELL ADHESION MOLECULE DSCAM2-RELATED"/>
    <property type="match status" value="1"/>
</dbReference>
<keyword evidence="1" id="KW-0677">Repeat</keyword>
<proteinExistence type="predicted"/>
<dbReference type="GO" id="GO:0030424">
    <property type="term" value="C:axon"/>
    <property type="evidence" value="ECO:0007669"/>
    <property type="project" value="TreeGrafter"/>
</dbReference>
<feature type="domain" description="Ig-like" evidence="3">
    <location>
        <begin position="48"/>
        <end position="143"/>
    </location>
</feature>
<organism evidence="4 5">
    <name type="scientific">Cylicostephanus goldi</name>
    <name type="common">Nematode worm</name>
    <dbReference type="NCBI Taxonomy" id="71465"/>
    <lineage>
        <taxon>Eukaryota</taxon>
        <taxon>Metazoa</taxon>
        <taxon>Ecdysozoa</taxon>
        <taxon>Nematoda</taxon>
        <taxon>Chromadorea</taxon>
        <taxon>Rhabditida</taxon>
        <taxon>Rhabditina</taxon>
        <taxon>Rhabditomorpha</taxon>
        <taxon>Strongyloidea</taxon>
        <taxon>Strongylidae</taxon>
        <taxon>Cylicostephanus</taxon>
    </lineage>
</organism>
<dbReference type="GO" id="GO:0007411">
    <property type="term" value="P:axon guidance"/>
    <property type="evidence" value="ECO:0007669"/>
    <property type="project" value="TreeGrafter"/>
</dbReference>
<dbReference type="GO" id="GO:0005886">
    <property type="term" value="C:plasma membrane"/>
    <property type="evidence" value="ECO:0007669"/>
    <property type="project" value="TreeGrafter"/>
</dbReference>
<protein>
    <recommendedName>
        <fullName evidence="3">Ig-like domain-containing protein</fullName>
    </recommendedName>
</protein>
<evidence type="ECO:0000256" key="1">
    <source>
        <dbReference type="ARBA" id="ARBA00022737"/>
    </source>
</evidence>